<evidence type="ECO:0000313" key="7">
    <source>
        <dbReference type="Proteomes" id="UP000572540"/>
    </source>
</evidence>
<proteinExistence type="predicted"/>
<dbReference type="RefSeq" id="WP_179712656.1">
    <property type="nucleotide sequence ID" value="NZ_JACCAU010000001.1"/>
</dbReference>
<dbReference type="InterPro" id="IPR018060">
    <property type="entry name" value="HTH_AraC"/>
</dbReference>
<dbReference type="AlphaFoldDB" id="A0A7Y9W914"/>
<dbReference type="GO" id="GO:0043565">
    <property type="term" value="F:sequence-specific DNA binding"/>
    <property type="evidence" value="ECO:0007669"/>
    <property type="project" value="InterPro"/>
</dbReference>
<keyword evidence="4" id="KW-0804">Transcription</keyword>
<gene>
    <name evidence="6" type="ORF">GGD41_003604</name>
</gene>
<dbReference type="InterPro" id="IPR014710">
    <property type="entry name" value="RmlC-like_jellyroll"/>
</dbReference>
<dbReference type="Gene3D" id="2.60.120.10">
    <property type="entry name" value="Jelly Rolls"/>
    <property type="match status" value="1"/>
</dbReference>
<dbReference type="InterPro" id="IPR011051">
    <property type="entry name" value="RmlC_Cupin_sf"/>
</dbReference>
<dbReference type="SUPFAM" id="SSF46689">
    <property type="entry name" value="Homeodomain-like"/>
    <property type="match status" value="1"/>
</dbReference>
<dbReference type="FunFam" id="1.10.10.60:FF:000132">
    <property type="entry name" value="AraC family transcriptional regulator"/>
    <property type="match status" value="1"/>
</dbReference>
<dbReference type="InterPro" id="IPR003313">
    <property type="entry name" value="AraC-bd"/>
</dbReference>
<feature type="domain" description="HTH araC/xylS-type" evidence="5">
    <location>
        <begin position="166"/>
        <end position="263"/>
    </location>
</feature>
<accession>A0A7Y9W914</accession>
<dbReference type="Pfam" id="PF02311">
    <property type="entry name" value="AraC_binding"/>
    <property type="match status" value="1"/>
</dbReference>
<sequence length="272" mass="29751">MLLAGKTKDEYLVPPMSALPRPLFVRAFAIPGNGTVSAHSHAWAQFMYATAGVLEVSTPHGHHLLPPHYAMLIPPHVAHTVVTRECVAFHSLYLDDSLTGADLASECTLLCMTPLLRELVLATSELPVHYDTHGPDGALVCLLADRIRRLRPAPLVVPMPTDPRLLKLARALHANPGDPRSLDEWGLYVGATRRTLSRVFRSDTGLSFTEWRQAVRLLAALPLLERGEAVSCVAASLGYESTSAFITLFHSRFGVTPRAFALRGVNGFEHVQ</sequence>
<dbReference type="Pfam" id="PF12833">
    <property type="entry name" value="HTH_18"/>
    <property type="match status" value="1"/>
</dbReference>
<protein>
    <submittedName>
        <fullName evidence="6">AraC-like DNA-binding protein</fullName>
    </submittedName>
</protein>
<dbReference type="CDD" id="cd06124">
    <property type="entry name" value="cupin_NimR-like_N"/>
    <property type="match status" value="1"/>
</dbReference>
<evidence type="ECO:0000256" key="3">
    <source>
        <dbReference type="ARBA" id="ARBA00023125"/>
    </source>
</evidence>
<dbReference type="GO" id="GO:0003700">
    <property type="term" value="F:DNA-binding transcription factor activity"/>
    <property type="evidence" value="ECO:0007669"/>
    <property type="project" value="InterPro"/>
</dbReference>
<evidence type="ECO:0000313" key="6">
    <source>
        <dbReference type="EMBL" id="NYH16376.1"/>
    </source>
</evidence>
<dbReference type="SUPFAM" id="SSF51182">
    <property type="entry name" value="RmlC-like cupins"/>
    <property type="match status" value="1"/>
</dbReference>
<evidence type="ECO:0000256" key="4">
    <source>
        <dbReference type="ARBA" id="ARBA00023163"/>
    </source>
</evidence>
<dbReference type="Proteomes" id="UP000572540">
    <property type="component" value="Unassembled WGS sequence"/>
</dbReference>
<dbReference type="EMBL" id="JACCAU010000001">
    <property type="protein sequence ID" value="NYH16376.1"/>
    <property type="molecule type" value="Genomic_DNA"/>
</dbReference>
<evidence type="ECO:0000256" key="2">
    <source>
        <dbReference type="ARBA" id="ARBA00023015"/>
    </source>
</evidence>
<keyword evidence="3 6" id="KW-0238">DNA-binding</keyword>
<organism evidence="6 7">
    <name type="scientific">Paraburkholderia bryophila</name>
    <dbReference type="NCBI Taxonomy" id="420952"/>
    <lineage>
        <taxon>Bacteria</taxon>
        <taxon>Pseudomonadati</taxon>
        <taxon>Pseudomonadota</taxon>
        <taxon>Betaproteobacteria</taxon>
        <taxon>Burkholderiales</taxon>
        <taxon>Burkholderiaceae</taxon>
        <taxon>Paraburkholderia</taxon>
    </lineage>
</organism>
<dbReference type="PROSITE" id="PS01124">
    <property type="entry name" value="HTH_ARAC_FAMILY_2"/>
    <property type="match status" value="1"/>
</dbReference>
<dbReference type="Gene3D" id="1.10.10.60">
    <property type="entry name" value="Homeodomain-like"/>
    <property type="match status" value="1"/>
</dbReference>
<keyword evidence="2" id="KW-0805">Transcription regulation</keyword>
<dbReference type="SMART" id="SM00342">
    <property type="entry name" value="HTH_ARAC"/>
    <property type="match status" value="1"/>
</dbReference>
<evidence type="ECO:0000256" key="1">
    <source>
        <dbReference type="ARBA" id="ARBA00022491"/>
    </source>
</evidence>
<dbReference type="PANTHER" id="PTHR11019">
    <property type="entry name" value="HTH-TYPE TRANSCRIPTIONAL REGULATOR NIMR"/>
    <property type="match status" value="1"/>
</dbReference>
<comment type="caution">
    <text evidence="6">The sequence shown here is derived from an EMBL/GenBank/DDBJ whole genome shotgun (WGS) entry which is preliminary data.</text>
</comment>
<reference evidence="6 7" key="1">
    <citation type="submission" date="2020-07" db="EMBL/GenBank/DDBJ databases">
        <title>Exploring microbial biodiversity for novel pathways involved in the catabolism of aromatic compounds derived from lignin.</title>
        <authorList>
            <person name="Elkins J."/>
        </authorList>
    </citation>
    <scope>NUCLEOTIDE SEQUENCE [LARGE SCALE GENOMIC DNA]</scope>
    <source>
        <strain evidence="6 7">H2C3B</strain>
    </source>
</reference>
<evidence type="ECO:0000259" key="5">
    <source>
        <dbReference type="PROSITE" id="PS01124"/>
    </source>
</evidence>
<name>A0A7Y9W914_9BURK</name>
<dbReference type="PANTHER" id="PTHR11019:SF159">
    <property type="entry name" value="TRANSCRIPTIONAL REGULATOR-RELATED"/>
    <property type="match status" value="1"/>
</dbReference>
<keyword evidence="1" id="KW-0678">Repressor</keyword>
<dbReference type="InterPro" id="IPR009057">
    <property type="entry name" value="Homeodomain-like_sf"/>
</dbReference>